<dbReference type="Pfam" id="PF13353">
    <property type="entry name" value="Fer4_12"/>
    <property type="match status" value="1"/>
</dbReference>
<comment type="similarity">
    <text evidence="3 12">Belongs to the organic radical-activating enzymes family.</text>
</comment>
<organism evidence="14 15">
    <name type="scientific">Thiospirochaeta perfilievii</name>
    <dbReference type="NCBI Taxonomy" id="252967"/>
    <lineage>
        <taxon>Bacteria</taxon>
        <taxon>Pseudomonadati</taxon>
        <taxon>Spirochaetota</taxon>
        <taxon>Spirochaetia</taxon>
        <taxon>Spirochaetales</taxon>
        <taxon>Spirochaetaceae</taxon>
        <taxon>Thiospirochaeta</taxon>
    </lineage>
</organism>
<keyword evidence="9" id="KW-0408">Iron</keyword>
<keyword evidence="6" id="KW-0949">S-adenosyl-L-methionine</keyword>
<evidence type="ECO:0000313" key="15">
    <source>
        <dbReference type="Proteomes" id="UP000323824"/>
    </source>
</evidence>
<dbReference type="EMBL" id="CP035807">
    <property type="protein sequence ID" value="QEN05976.1"/>
    <property type="molecule type" value="Genomic_DNA"/>
</dbReference>
<sequence>MLNISGFYDSSCTNGEGWRSVIFFSGCPHKCKGCHNPETWDFSSGEPISVDELTSMVLKNSSYIDGVTLSGGEPFQERNIDELLTLINNLKKHNLTIWCYSGYKYEDLLINPMFRKLLDKIDVLIDGPYIEELFDPNLKFRGSSNQSVKYLTK</sequence>
<dbReference type="SFLD" id="SFLDS00029">
    <property type="entry name" value="Radical_SAM"/>
    <property type="match status" value="1"/>
</dbReference>
<dbReference type="RefSeq" id="WP_149569210.1">
    <property type="nucleotide sequence ID" value="NZ_CP035807.1"/>
</dbReference>
<evidence type="ECO:0000256" key="7">
    <source>
        <dbReference type="ARBA" id="ARBA00022723"/>
    </source>
</evidence>
<evidence type="ECO:0000256" key="9">
    <source>
        <dbReference type="ARBA" id="ARBA00023004"/>
    </source>
</evidence>
<evidence type="ECO:0000256" key="11">
    <source>
        <dbReference type="ARBA" id="ARBA00047365"/>
    </source>
</evidence>
<evidence type="ECO:0000313" key="14">
    <source>
        <dbReference type="EMBL" id="QEN05976.1"/>
    </source>
</evidence>
<dbReference type="PANTHER" id="PTHR30352:SF2">
    <property type="entry name" value="ANAEROBIC RIBONUCLEOSIDE-TRIPHOSPHATE REDUCTASE-ACTIVATING PROTEIN"/>
    <property type="match status" value="1"/>
</dbReference>
<dbReference type="SFLD" id="SFLDF00299">
    <property type="entry name" value="anaerobic_ribonucleoside-triph"/>
    <property type="match status" value="1"/>
</dbReference>
<evidence type="ECO:0000256" key="4">
    <source>
        <dbReference type="ARBA" id="ARBA00014281"/>
    </source>
</evidence>
<comment type="catalytic activity">
    <reaction evidence="11">
        <text>glycyl-[protein] + reduced [flavodoxin] + S-adenosyl-L-methionine = glycin-2-yl radical-[protein] + semiquinone [flavodoxin] + 5'-deoxyadenosine + L-methionine + H(+)</text>
        <dbReference type="Rhea" id="RHEA:61976"/>
        <dbReference type="Rhea" id="RHEA-COMP:10622"/>
        <dbReference type="Rhea" id="RHEA-COMP:14480"/>
        <dbReference type="Rhea" id="RHEA-COMP:15993"/>
        <dbReference type="Rhea" id="RHEA-COMP:15994"/>
        <dbReference type="ChEBI" id="CHEBI:15378"/>
        <dbReference type="ChEBI" id="CHEBI:17319"/>
        <dbReference type="ChEBI" id="CHEBI:29947"/>
        <dbReference type="ChEBI" id="CHEBI:32722"/>
        <dbReference type="ChEBI" id="CHEBI:57618"/>
        <dbReference type="ChEBI" id="CHEBI:57844"/>
        <dbReference type="ChEBI" id="CHEBI:59789"/>
        <dbReference type="ChEBI" id="CHEBI:140311"/>
    </reaction>
</comment>
<evidence type="ECO:0000256" key="3">
    <source>
        <dbReference type="ARBA" id="ARBA00009777"/>
    </source>
</evidence>
<dbReference type="InterPro" id="IPR012837">
    <property type="entry name" value="NrdG"/>
</dbReference>
<dbReference type="InterPro" id="IPR034457">
    <property type="entry name" value="Organic_radical-activating"/>
</dbReference>
<dbReference type="SFLD" id="SFLDG01066">
    <property type="entry name" value="organic_radical-activating_enz"/>
    <property type="match status" value="1"/>
</dbReference>
<dbReference type="PIRSF" id="PIRSF000368">
    <property type="entry name" value="NrdG"/>
    <property type="match status" value="1"/>
</dbReference>
<keyword evidence="5" id="KW-0004">4Fe-4S</keyword>
<proteinExistence type="inferred from homology"/>
<dbReference type="InterPro" id="IPR058240">
    <property type="entry name" value="rSAM_sf"/>
</dbReference>
<dbReference type="GO" id="GO:0046872">
    <property type="term" value="F:metal ion binding"/>
    <property type="evidence" value="ECO:0007669"/>
    <property type="project" value="UniProtKB-KW"/>
</dbReference>
<dbReference type="Gene3D" id="3.20.20.70">
    <property type="entry name" value="Aldolase class I"/>
    <property type="match status" value="1"/>
</dbReference>
<accession>A0A5C1QHD1</accession>
<evidence type="ECO:0000256" key="5">
    <source>
        <dbReference type="ARBA" id="ARBA00022485"/>
    </source>
</evidence>
<evidence type="ECO:0000256" key="10">
    <source>
        <dbReference type="ARBA" id="ARBA00023014"/>
    </source>
</evidence>
<dbReference type="Proteomes" id="UP000323824">
    <property type="component" value="Chromosome"/>
</dbReference>
<dbReference type="InterPro" id="IPR007197">
    <property type="entry name" value="rSAM"/>
</dbReference>
<dbReference type="KEGG" id="sper:EW093_15150"/>
<dbReference type="PROSITE" id="PS51918">
    <property type="entry name" value="RADICAL_SAM"/>
    <property type="match status" value="1"/>
</dbReference>
<reference evidence="14 15" key="1">
    <citation type="submission" date="2019-02" db="EMBL/GenBank/DDBJ databases">
        <authorList>
            <person name="Fomenkov A."/>
            <person name="Dubinina G."/>
            <person name="Grabovich M."/>
            <person name="Vincze T."/>
            <person name="Roberts R.J."/>
        </authorList>
    </citation>
    <scope>NUCLEOTIDE SEQUENCE [LARGE SCALE GENOMIC DNA]</scope>
    <source>
        <strain evidence="14 15">P</strain>
    </source>
</reference>
<dbReference type="NCBIfam" id="TIGR02491">
    <property type="entry name" value="NrdG"/>
    <property type="match status" value="1"/>
</dbReference>
<dbReference type="SUPFAM" id="SSF102114">
    <property type="entry name" value="Radical SAM enzymes"/>
    <property type="match status" value="1"/>
</dbReference>
<comment type="function">
    <text evidence="2 12">Activation of anaerobic ribonucleoside-triphosphate reductase under anaerobic conditions by generation of an organic free radical, using S-adenosylmethionine and reduced flavodoxin as cosubstrates to produce 5'-deoxy-adenosine.</text>
</comment>
<dbReference type="CDD" id="cd01335">
    <property type="entry name" value="Radical_SAM"/>
    <property type="match status" value="1"/>
</dbReference>
<dbReference type="EC" id="1.97.1.-" evidence="12"/>
<gene>
    <name evidence="14" type="primary">nrdG</name>
    <name evidence="14" type="ORF">EW093_15150</name>
</gene>
<evidence type="ECO:0000256" key="12">
    <source>
        <dbReference type="PIRNR" id="PIRNR000368"/>
    </source>
</evidence>
<evidence type="ECO:0000256" key="8">
    <source>
        <dbReference type="ARBA" id="ARBA00023002"/>
    </source>
</evidence>
<dbReference type="SFLD" id="SFLDG01063">
    <property type="entry name" value="activating_enzymes__group_1"/>
    <property type="match status" value="1"/>
</dbReference>
<feature type="domain" description="Radical SAM core" evidence="13">
    <location>
        <begin position="13"/>
        <end position="153"/>
    </location>
</feature>
<comment type="cofactor">
    <cofactor evidence="1">
        <name>[4Fe-4S] cluster</name>
        <dbReference type="ChEBI" id="CHEBI:49883"/>
    </cofactor>
</comment>
<dbReference type="GO" id="GO:0051539">
    <property type="term" value="F:4 iron, 4 sulfur cluster binding"/>
    <property type="evidence" value="ECO:0007669"/>
    <property type="project" value="UniProtKB-KW"/>
</dbReference>
<dbReference type="PANTHER" id="PTHR30352">
    <property type="entry name" value="PYRUVATE FORMATE-LYASE-ACTIVATING ENZYME"/>
    <property type="match status" value="1"/>
</dbReference>
<dbReference type="InterPro" id="IPR013785">
    <property type="entry name" value="Aldolase_TIM"/>
</dbReference>
<keyword evidence="10" id="KW-0411">Iron-sulfur</keyword>
<reference evidence="14 15" key="2">
    <citation type="submission" date="2019-09" db="EMBL/GenBank/DDBJ databases">
        <title>Complete Genome Sequence and Methylome Analysis of free living Spirochaetas.</title>
        <authorList>
            <person name="Leshcheva N."/>
            <person name="Mikheeva N."/>
        </authorList>
    </citation>
    <scope>NUCLEOTIDE SEQUENCE [LARGE SCALE GENOMIC DNA]</scope>
    <source>
        <strain evidence="14 15">P</strain>
    </source>
</reference>
<dbReference type="GO" id="GO:0043365">
    <property type="term" value="F:[formate-C-acetyltransferase]-activating enzyme activity"/>
    <property type="evidence" value="ECO:0007669"/>
    <property type="project" value="InterPro"/>
</dbReference>
<keyword evidence="15" id="KW-1185">Reference proteome</keyword>
<protein>
    <recommendedName>
        <fullName evidence="4 12">Anaerobic ribonucleoside-triphosphate reductase-activating protein</fullName>
        <ecNumber evidence="12">1.97.1.-</ecNumber>
    </recommendedName>
</protein>
<evidence type="ECO:0000259" key="13">
    <source>
        <dbReference type="PROSITE" id="PS51918"/>
    </source>
</evidence>
<dbReference type="AlphaFoldDB" id="A0A5C1QHD1"/>
<dbReference type="GO" id="GO:0004748">
    <property type="term" value="F:ribonucleoside-diphosphate reductase activity, thioredoxin disulfide as acceptor"/>
    <property type="evidence" value="ECO:0007669"/>
    <property type="project" value="TreeGrafter"/>
</dbReference>
<dbReference type="PROSITE" id="PS01087">
    <property type="entry name" value="RADICAL_ACTIVATING"/>
    <property type="match status" value="1"/>
</dbReference>
<name>A0A5C1QHD1_9SPIO</name>
<keyword evidence="7" id="KW-0479">Metal-binding</keyword>
<keyword evidence="8 12" id="KW-0560">Oxidoreductase</keyword>
<evidence type="ECO:0000256" key="1">
    <source>
        <dbReference type="ARBA" id="ARBA00001966"/>
    </source>
</evidence>
<dbReference type="InterPro" id="IPR001989">
    <property type="entry name" value="Radical_activat_CS"/>
</dbReference>
<dbReference type="OrthoDB" id="9782387at2"/>
<evidence type="ECO:0000256" key="6">
    <source>
        <dbReference type="ARBA" id="ARBA00022691"/>
    </source>
</evidence>
<evidence type="ECO:0000256" key="2">
    <source>
        <dbReference type="ARBA" id="ARBA00003852"/>
    </source>
</evidence>